<evidence type="ECO:0000313" key="4">
    <source>
        <dbReference type="EMBL" id="QEN00068.1"/>
    </source>
</evidence>
<dbReference type="AlphaFoldDB" id="A0A5C1PXS5"/>
<evidence type="ECO:0000256" key="2">
    <source>
        <dbReference type="SAM" id="Phobius"/>
    </source>
</evidence>
<sequence>MKKTLTFVHPVLHRHTDVSLGTDAVLVLGGVAAAVAELFVLLDAGGGGGLSWPVLGAGIALAHARQWRHLRTWPVVASLALALMSSGLSMLITGWVLNRGIARRYRGAGWKVRDTEGELGEYSSRFLAVDGLGFRESDLIGGVVRRHLKAGLEPADMPVGEVLEPVTPPARRRRRSSRTAPAQVLPPSLPTLLNRPVERRRMAETSTAAEADTPR</sequence>
<proteinExistence type="predicted"/>
<organism evidence="4 5">
    <name type="scientific">Sphaerotilus sulfidivorans</name>
    <dbReference type="NCBI Taxonomy" id="639200"/>
    <lineage>
        <taxon>Bacteria</taxon>
        <taxon>Pseudomonadati</taxon>
        <taxon>Pseudomonadota</taxon>
        <taxon>Betaproteobacteria</taxon>
        <taxon>Burkholderiales</taxon>
        <taxon>Sphaerotilaceae</taxon>
        <taxon>Sphaerotilus</taxon>
    </lineage>
</organism>
<keyword evidence="6" id="KW-1185">Reference proteome</keyword>
<evidence type="ECO:0000256" key="1">
    <source>
        <dbReference type="SAM" id="MobiDB-lite"/>
    </source>
</evidence>
<protein>
    <submittedName>
        <fullName evidence="4">Uncharacterized protein</fullName>
    </submittedName>
</protein>
<name>A0A5C1PXS5_9BURK</name>
<feature type="transmembrane region" description="Helical" evidence="2">
    <location>
        <begin position="75"/>
        <end position="97"/>
    </location>
</feature>
<evidence type="ECO:0000313" key="6">
    <source>
        <dbReference type="Proteomes" id="UP001549111"/>
    </source>
</evidence>
<keyword evidence="2" id="KW-1133">Transmembrane helix</keyword>
<dbReference type="EMBL" id="CP035708">
    <property type="protein sequence ID" value="QEN00068.1"/>
    <property type="molecule type" value="Genomic_DNA"/>
</dbReference>
<evidence type="ECO:0000313" key="3">
    <source>
        <dbReference type="EMBL" id="MET3604096.1"/>
    </source>
</evidence>
<evidence type="ECO:0000313" key="5">
    <source>
        <dbReference type="Proteomes" id="UP000323522"/>
    </source>
</evidence>
<keyword evidence="2" id="KW-0472">Membrane</keyword>
<gene>
    <name evidence="3" type="ORF">ABIC99_001910</name>
    <name evidence="4" type="ORF">EWH46_04250</name>
</gene>
<dbReference type="Proteomes" id="UP001549111">
    <property type="component" value="Unassembled WGS sequence"/>
</dbReference>
<dbReference type="RefSeq" id="WP_149502813.1">
    <property type="nucleotide sequence ID" value="NZ_CP035708.1"/>
</dbReference>
<feature type="region of interest" description="Disordered" evidence="1">
    <location>
        <begin position="160"/>
        <end position="215"/>
    </location>
</feature>
<reference evidence="4 5" key="1">
    <citation type="submission" date="2019-02" db="EMBL/GenBank/DDBJ databases">
        <title>Complete Genome Sequence and Methylome Analysis of Sphaerotilus natans subsp. sulfidivorans D-507.</title>
        <authorList>
            <person name="Fomenkov A."/>
            <person name="Gridneva E."/>
            <person name="Smolyakov D."/>
            <person name="Dubinina G."/>
            <person name="Vincze T."/>
            <person name="Grabovich M."/>
            <person name="Roberts R.J."/>
        </authorList>
    </citation>
    <scope>NUCLEOTIDE SEQUENCE [LARGE SCALE GENOMIC DNA]</scope>
    <source>
        <strain evidence="4 5">D-507</strain>
    </source>
</reference>
<dbReference type="Proteomes" id="UP000323522">
    <property type="component" value="Chromosome"/>
</dbReference>
<dbReference type="KEGG" id="snn:EWH46_04250"/>
<accession>A0A5C1PXS5</accession>
<keyword evidence="2" id="KW-0812">Transmembrane</keyword>
<dbReference type="EMBL" id="JBEPLS010000006">
    <property type="protein sequence ID" value="MET3604096.1"/>
    <property type="molecule type" value="Genomic_DNA"/>
</dbReference>
<feature type="transmembrane region" description="Helical" evidence="2">
    <location>
        <begin position="20"/>
        <end position="42"/>
    </location>
</feature>
<reference evidence="3 6" key="2">
    <citation type="submission" date="2024-06" db="EMBL/GenBank/DDBJ databases">
        <title>Genomic Encyclopedia of Type Strains, Phase IV (KMG-IV): sequencing the most valuable type-strain genomes for metagenomic binning, comparative biology and taxonomic classification.</title>
        <authorList>
            <person name="Goeker M."/>
        </authorList>
    </citation>
    <scope>NUCLEOTIDE SEQUENCE [LARGE SCALE GENOMIC DNA]</scope>
    <source>
        <strain evidence="3 6">D-501</strain>
    </source>
</reference>